<evidence type="ECO:0000256" key="1">
    <source>
        <dbReference type="SAM" id="Phobius"/>
    </source>
</evidence>
<dbReference type="Proteomes" id="UP000315469">
    <property type="component" value="Unassembled WGS sequence"/>
</dbReference>
<comment type="caution">
    <text evidence="3">The sequence shown here is derived from an EMBL/GenBank/DDBJ whole genome shotgun (WGS) entry which is preliminary data.</text>
</comment>
<dbReference type="Pfam" id="PF09850">
    <property type="entry name" value="DotU"/>
    <property type="match status" value="1"/>
</dbReference>
<evidence type="ECO:0000259" key="2">
    <source>
        <dbReference type="Pfam" id="PF09850"/>
    </source>
</evidence>
<sequence length="208" mass="24573">MNSLLNHYLPVFSMGIKFSLTPEDYPDCNHFRNECITLLDKAMLNSELLYSLQDCEDSHFAVIVWLDEMVLKTSPDWVNEWRTSMLQSQRFRTAIGGEEFYTRLDRIDLVNKDLRQVYLFCLLMGFQGKYAHKRSDELQLRISDERKCLPDEWQSWPGVARIIATDVELNSRQSFQRLRFFHNKTSLFLFGAIFYLTTLSGLHLLIRN</sequence>
<dbReference type="Gene3D" id="1.25.40.590">
    <property type="entry name" value="Type IV / VI secretion system, DotU"/>
    <property type="match status" value="1"/>
</dbReference>
<organism evidence="3 4">
    <name type="scientific">Pantoea eucalypti</name>
    <dbReference type="NCBI Taxonomy" id="470933"/>
    <lineage>
        <taxon>Bacteria</taxon>
        <taxon>Pseudomonadati</taxon>
        <taxon>Pseudomonadota</taxon>
        <taxon>Gammaproteobacteria</taxon>
        <taxon>Enterobacterales</taxon>
        <taxon>Erwiniaceae</taxon>
        <taxon>Pantoea</taxon>
    </lineage>
</organism>
<keyword evidence="1" id="KW-0472">Membrane</keyword>
<dbReference type="InterPro" id="IPR017732">
    <property type="entry name" value="T4/T6SS_DotU"/>
</dbReference>
<proteinExistence type="predicted"/>
<feature type="domain" description="Type IV / VI secretion system DotU" evidence="2">
    <location>
        <begin position="4"/>
        <end position="178"/>
    </location>
</feature>
<keyword evidence="1" id="KW-1133">Transmembrane helix</keyword>
<keyword evidence="1" id="KW-0812">Transmembrane</keyword>
<dbReference type="RefSeq" id="WP_008924976.1">
    <property type="nucleotide sequence ID" value="NZ_CP045720.1"/>
</dbReference>
<accession>A0ABY2ZKM2</accession>
<dbReference type="EMBL" id="VHJB01000063">
    <property type="protein sequence ID" value="TPV36602.1"/>
    <property type="molecule type" value="Genomic_DNA"/>
</dbReference>
<protein>
    <submittedName>
        <fullName evidence="3">DotU family type IV/VI secretion system protein</fullName>
    </submittedName>
</protein>
<evidence type="ECO:0000313" key="3">
    <source>
        <dbReference type="EMBL" id="TPV36602.1"/>
    </source>
</evidence>
<gene>
    <name evidence="3" type="ORF">FJW02_10935</name>
</gene>
<evidence type="ECO:0000313" key="4">
    <source>
        <dbReference type="Proteomes" id="UP000315469"/>
    </source>
</evidence>
<dbReference type="InterPro" id="IPR038522">
    <property type="entry name" value="T4/T6SS_DotU_sf"/>
</dbReference>
<dbReference type="GeneID" id="90522036"/>
<dbReference type="PANTHER" id="PTHR38033">
    <property type="entry name" value="MEMBRANE PROTEIN-RELATED"/>
    <property type="match status" value="1"/>
</dbReference>
<feature type="transmembrane region" description="Helical" evidence="1">
    <location>
        <begin position="187"/>
        <end position="206"/>
    </location>
</feature>
<dbReference type="PANTHER" id="PTHR38033:SF1">
    <property type="entry name" value="DOTU FAMILY TYPE IV_VI SECRETION SYSTEM PROTEIN"/>
    <property type="match status" value="1"/>
</dbReference>
<keyword evidence="4" id="KW-1185">Reference proteome</keyword>
<reference evidence="3 4" key="1">
    <citation type="submission" date="2019-06" db="EMBL/GenBank/DDBJ databases">
        <title>Taxogenomics and systematics of the genus Pantoea.</title>
        <authorList>
            <person name="Tambong J.T."/>
        </authorList>
    </citation>
    <scope>NUCLEOTIDE SEQUENCE [LARGE SCALE GENOMIC DNA]</scope>
    <source>
        <strain evidence="3 4">LMG 24197</strain>
    </source>
</reference>
<name>A0ABY2ZKM2_9GAMM</name>